<protein>
    <submittedName>
        <fullName evidence="1">Putative transferase family protein</fullName>
    </submittedName>
</protein>
<dbReference type="InterPro" id="IPR023213">
    <property type="entry name" value="CAT-like_dom_sf"/>
</dbReference>
<gene>
    <name evidence="1" type="ORF">GN244_ATG02152</name>
    <name evidence="2" type="ORF">GN958_ATG11495</name>
</gene>
<dbReference type="Gene3D" id="3.30.559.10">
    <property type="entry name" value="Chloramphenicol acetyltransferase-like domain"/>
    <property type="match status" value="1"/>
</dbReference>
<evidence type="ECO:0000313" key="3">
    <source>
        <dbReference type="Proteomes" id="UP000602510"/>
    </source>
</evidence>
<name>A0A833W7C8_PHYIN</name>
<accession>A0A833W7C8</accession>
<reference evidence="1" key="1">
    <citation type="submission" date="2020-04" db="EMBL/GenBank/DDBJ databases">
        <title>Hybrid Assembly of Korean Phytophthora infestans isolates.</title>
        <authorList>
            <person name="Prokchorchik M."/>
            <person name="Lee Y."/>
            <person name="Seo J."/>
            <person name="Cho J.-H."/>
            <person name="Park Y.-E."/>
            <person name="Jang D.-C."/>
            <person name="Im J.-S."/>
            <person name="Choi J.-G."/>
            <person name="Park H.-J."/>
            <person name="Lee G.-B."/>
            <person name="Lee Y.-G."/>
            <person name="Hong S.-Y."/>
            <person name="Cho K."/>
            <person name="Sohn K.H."/>
        </authorList>
    </citation>
    <scope>NUCLEOTIDE SEQUENCE</scope>
    <source>
        <strain evidence="1">KR_1_A1</strain>
        <strain evidence="2">KR_2_A2</strain>
    </source>
</reference>
<dbReference type="EMBL" id="JAACNO010001558">
    <property type="protein sequence ID" value="KAF4139279.1"/>
    <property type="molecule type" value="Genomic_DNA"/>
</dbReference>
<sequence length="151" mass="17202">MSVLSGFIAPWCQTRDTSLSTAAALIRDGIQPQEVTEMLKTLRWIAAQPDKRRVQPCCDYEKEGVYVTQWNKFDMYQSTRFEVPPALVAHPFTNASLHDGLTYFMATEDQLNQSVSSTGVTTGSIDANIALKESVWDILDQDERFRRHRGW</sequence>
<comment type="caution">
    <text evidence="1">The sequence shown here is derived from an EMBL/GenBank/DDBJ whole genome shotgun (WGS) entry which is preliminary data.</text>
</comment>
<dbReference type="Proteomes" id="UP000704712">
    <property type="component" value="Unassembled WGS sequence"/>
</dbReference>
<keyword evidence="1" id="KW-0808">Transferase</keyword>
<organism evidence="1 3">
    <name type="scientific">Phytophthora infestans</name>
    <name type="common">Potato late blight agent</name>
    <name type="synonym">Botrytis infestans</name>
    <dbReference type="NCBI Taxonomy" id="4787"/>
    <lineage>
        <taxon>Eukaryota</taxon>
        <taxon>Sar</taxon>
        <taxon>Stramenopiles</taxon>
        <taxon>Oomycota</taxon>
        <taxon>Peronosporomycetes</taxon>
        <taxon>Peronosporales</taxon>
        <taxon>Peronosporaceae</taxon>
        <taxon>Phytophthora</taxon>
    </lineage>
</organism>
<dbReference type="AlphaFoldDB" id="A0A833W7C8"/>
<proteinExistence type="predicted"/>
<evidence type="ECO:0000313" key="1">
    <source>
        <dbReference type="EMBL" id="KAF4045409.1"/>
    </source>
</evidence>
<keyword evidence="3" id="KW-1185">Reference proteome</keyword>
<evidence type="ECO:0000313" key="2">
    <source>
        <dbReference type="EMBL" id="KAF4139279.1"/>
    </source>
</evidence>
<dbReference type="EMBL" id="WSZM01000047">
    <property type="protein sequence ID" value="KAF4045409.1"/>
    <property type="molecule type" value="Genomic_DNA"/>
</dbReference>
<dbReference type="Proteomes" id="UP000602510">
    <property type="component" value="Unassembled WGS sequence"/>
</dbReference>
<dbReference type="GO" id="GO:0016740">
    <property type="term" value="F:transferase activity"/>
    <property type="evidence" value="ECO:0007669"/>
    <property type="project" value="UniProtKB-KW"/>
</dbReference>